<dbReference type="RefSeq" id="WP_140527778.1">
    <property type="nucleotide sequence ID" value="NZ_SDPD01000009.1"/>
</dbReference>
<comment type="caution">
    <text evidence="1">The sequence shown here is derived from an EMBL/GenBank/DDBJ whole genome shotgun (WGS) entry which is preliminary data.</text>
</comment>
<dbReference type="EMBL" id="SDPD01000009">
    <property type="protein sequence ID" value="TPH20700.1"/>
    <property type="molecule type" value="Genomic_DNA"/>
</dbReference>
<dbReference type="Proteomes" id="UP000316282">
    <property type="component" value="Unassembled WGS sequence"/>
</dbReference>
<reference evidence="1 2" key="1">
    <citation type="submission" date="2019-01" db="EMBL/GenBank/DDBJ databases">
        <title>Comparative genomic analysis identifies haemin-independent Haemophilus haemolyticus: a formal re-classification of Haemophilus intermedius.</title>
        <authorList>
            <person name="Harris T.M."/>
            <person name="Price E.P."/>
            <person name="Sarovich D.S."/>
            <person name="Norskov-Lauritsen N."/>
            <person name="Beissbarth J."/>
            <person name="Chang A.B."/>
            <person name="Smith-Vaughan H.C."/>
        </authorList>
    </citation>
    <scope>NUCLEOTIDE SEQUENCE [LARGE SCALE GENOMIC DNA]</scope>
    <source>
        <strain evidence="1 2">60982 B Hi-1</strain>
    </source>
</reference>
<evidence type="ECO:0000313" key="1">
    <source>
        <dbReference type="EMBL" id="TPH20700.1"/>
    </source>
</evidence>
<protein>
    <submittedName>
        <fullName evidence="1">Uncharacterized protein</fullName>
    </submittedName>
</protein>
<sequence length="62" mass="7334">MKKILVLTTDDFINPEEVQQQFFKGKLKYGDLMKEERECTHIIFNGKYIKNRTGNLDEKPSL</sequence>
<proteinExistence type="predicted"/>
<gene>
    <name evidence="1" type="ORF">EUX52_07740</name>
</gene>
<organism evidence="1 2">
    <name type="scientific">Haemophilus haemolyticus</name>
    <dbReference type="NCBI Taxonomy" id="726"/>
    <lineage>
        <taxon>Bacteria</taxon>
        <taxon>Pseudomonadati</taxon>
        <taxon>Pseudomonadota</taxon>
        <taxon>Gammaproteobacteria</taxon>
        <taxon>Pasteurellales</taxon>
        <taxon>Pasteurellaceae</taxon>
        <taxon>Haemophilus</taxon>
    </lineage>
</organism>
<evidence type="ECO:0000313" key="2">
    <source>
        <dbReference type="Proteomes" id="UP000316282"/>
    </source>
</evidence>
<accession>A0A502L9K4</accession>
<dbReference type="AlphaFoldDB" id="A0A502L9K4"/>
<name>A0A502L9K4_HAEHA</name>